<protein>
    <submittedName>
        <fullName evidence="1">Uncharacterized protein</fullName>
    </submittedName>
</protein>
<reference evidence="1 2" key="1">
    <citation type="submission" date="2020-08" db="EMBL/GenBank/DDBJ databases">
        <title>Genomic Encyclopedia of Type Strains, Phase IV (KMG-IV): sequencing the most valuable type-strain genomes for metagenomic binning, comparative biology and taxonomic classification.</title>
        <authorList>
            <person name="Goeker M."/>
        </authorList>
    </citation>
    <scope>NUCLEOTIDE SEQUENCE [LARGE SCALE GENOMIC DNA]</scope>
    <source>
        <strain evidence="1 2">DSM 17455</strain>
    </source>
</reference>
<evidence type="ECO:0000313" key="1">
    <source>
        <dbReference type="EMBL" id="MBA9021387.1"/>
    </source>
</evidence>
<accession>A0ABR6CA97</accession>
<dbReference type="RefSeq" id="WP_182574646.1">
    <property type="nucleotide sequence ID" value="NZ_JACJHZ010000015.1"/>
</dbReference>
<comment type="caution">
    <text evidence="1">The sequence shown here is derived from an EMBL/GenBank/DDBJ whole genome shotgun (WGS) entry which is preliminary data.</text>
</comment>
<proteinExistence type="predicted"/>
<gene>
    <name evidence="1" type="ORF">HNQ97_003393</name>
</gene>
<sequence length="277" mass="32196">MATRKARILILCKTYPSPSSKYSETSCVAGMEDNGHLIRLFPVPFRLINDDQQFKKWQFIKATIEKAKDDHRPESHHIKVDTIGRDGPPVSTKNAWAERWAFLDKARIHDEFSALEADRVSTGHTLAFLRPSRILAVDVTPSSNPDWTSQERDKLLKYQQQAGLFDAADARAIRTLRKLPFEFHYRYRCDVGGVQAEYRHKIADWEAGALFWNCRKNYGEKWEAPFREKLESVLPAADLIFLMGTIHRFPDQWLIVSLIYPPKRPPLRERQQSLFDL</sequence>
<organism evidence="1 2">
    <name type="scientific">Aminobacter ciceronei</name>
    <dbReference type="NCBI Taxonomy" id="150723"/>
    <lineage>
        <taxon>Bacteria</taxon>
        <taxon>Pseudomonadati</taxon>
        <taxon>Pseudomonadota</taxon>
        <taxon>Alphaproteobacteria</taxon>
        <taxon>Hyphomicrobiales</taxon>
        <taxon>Phyllobacteriaceae</taxon>
        <taxon>Aminobacter</taxon>
    </lineage>
</organism>
<keyword evidence="2" id="KW-1185">Reference proteome</keyword>
<dbReference type="Proteomes" id="UP000587524">
    <property type="component" value="Unassembled WGS sequence"/>
</dbReference>
<name>A0ABR6CA97_9HYPH</name>
<evidence type="ECO:0000313" key="2">
    <source>
        <dbReference type="Proteomes" id="UP000587524"/>
    </source>
</evidence>
<dbReference type="EMBL" id="JACJHZ010000015">
    <property type="protein sequence ID" value="MBA9021387.1"/>
    <property type="molecule type" value="Genomic_DNA"/>
</dbReference>